<evidence type="ECO:0000259" key="4">
    <source>
        <dbReference type="Pfam" id="PF16122"/>
    </source>
</evidence>
<dbReference type="InterPro" id="IPR005707">
    <property type="entry name" value="Ribosomal_uS2_euk/arc"/>
</dbReference>
<dbReference type="InterPro" id="IPR032281">
    <property type="entry name" value="Ribosomal_uS2_C"/>
</dbReference>
<dbReference type="PANTHER" id="PTHR11489">
    <property type="entry name" value="40S RIBOSOMAL PROTEIN SA"/>
    <property type="match status" value="1"/>
</dbReference>
<reference evidence="6" key="1">
    <citation type="submission" date="2011-03" db="EMBL/GenBank/DDBJ databases">
        <title>Version 3 of the genome sequence of Otolemur garnettii (Bushbaby).</title>
        <authorList>
            <consortium name="The Broad Institute Genome Sequencing Platform"/>
            <person name="Di Palma F."/>
            <person name="Johnson J."/>
            <person name="Lander E.S."/>
            <person name="Lindblad-Toh K."/>
            <person name="Jaffe D.B."/>
            <person name="Gnerre S."/>
            <person name="MacCallum I."/>
            <person name="Przybylski D."/>
            <person name="Ribeiro F.J."/>
            <person name="Burton J.N."/>
            <person name="Walker B.J."/>
            <person name="Sharpe T."/>
            <person name="Hall G."/>
        </authorList>
    </citation>
    <scope>NUCLEOTIDE SEQUENCE [LARGE SCALE GENOMIC DNA]</scope>
</reference>
<reference evidence="5" key="2">
    <citation type="submission" date="2025-08" db="UniProtKB">
        <authorList>
            <consortium name="Ensembl"/>
        </authorList>
    </citation>
    <scope>IDENTIFICATION</scope>
</reference>
<dbReference type="InParanoid" id="H0XI63"/>
<evidence type="ECO:0000313" key="6">
    <source>
        <dbReference type="Proteomes" id="UP000005225"/>
    </source>
</evidence>
<dbReference type="eggNOG" id="KOG0830">
    <property type="taxonomic scope" value="Eukaryota"/>
</dbReference>
<keyword evidence="6" id="KW-1185">Reference proteome</keyword>
<proteinExistence type="predicted"/>
<name>H0XI63_OTOGA</name>
<protein>
    <recommendedName>
        <fullName evidence="4">Small ribosomal subunit protein uS2 C-terminal domain-containing protein</fullName>
    </recommendedName>
</protein>
<dbReference type="AlphaFoldDB" id="H0XI63"/>
<accession>H0XI63</accession>
<keyword evidence="2" id="KW-0687">Ribonucleoprotein</keyword>
<dbReference type="SUPFAM" id="SSF52313">
    <property type="entry name" value="Ribosomal protein S2"/>
    <property type="match status" value="1"/>
</dbReference>
<dbReference type="Gene3D" id="3.40.50.10490">
    <property type="entry name" value="Glucose-6-phosphate isomerase like protein, domain 1"/>
    <property type="match status" value="1"/>
</dbReference>
<dbReference type="GeneTree" id="ENSGT00950000183099"/>
<dbReference type="GO" id="GO:0003735">
    <property type="term" value="F:structural constituent of ribosome"/>
    <property type="evidence" value="ECO:0007669"/>
    <property type="project" value="InterPro"/>
</dbReference>
<feature type="compositionally biased region" description="Basic and acidic residues" evidence="3">
    <location>
        <begin position="117"/>
        <end position="130"/>
    </location>
</feature>
<feature type="compositionally biased region" description="Basic and acidic residues" evidence="3">
    <location>
        <begin position="160"/>
        <end position="179"/>
    </location>
</feature>
<evidence type="ECO:0000313" key="5">
    <source>
        <dbReference type="Ensembl" id="ENSOGAP00000015803.1"/>
    </source>
</evidence>
<dbReference type="HOGENOM" id="CLU_058171_1_0_1"/>
<dbReference type="GO" id="GO:0006412">
    <property type="term" value="P:translation"/>
    <property type="evidence" value="ECO:0007669"/>
    <property type="project" value="InterPro"/>
</dbReference>
<feature type="domain" description="Small ribosomal subunit protein uS2 C-terminal" evidence="4">
    <location>
        <begin position="105"/>
        <end position="175"/>
    </location>
</feature>
<reference evidence="5" key="3">
    <citation type="submission" date="2025-09" db="UniProtKB">
        <authorList>
            <consortium name="Ensembl"/>
        </authorList>
    </citation>
    <scope>IDENTIFICATION</scope>
</reference>
<dbReference type="EMBL" id="AAQR03176473">
    <property type="status" value="NOT_ANNOTATED_CDS"/>
    <property type="molecule type" value="Genomic_DNA"/>
</dbReference>
<organism evidence="5 6">
    <name type="scientific">Otolemur garnettii</name>
    <name type="common">Small-eared galago</name>
    <name type="synonym">Garnett's greater bushbaby</name>
    <dbReference type="NCBI Taxonomy" id="30611"/>
    <lineage>
        <taxon>Eukaryota</taxon>
        <taxon>Metazoa</taxon>
        <taxon>Chordata</taxon>
        <taxon>Craniata</taxon>
        <taxon>Vertebrata</taxon>
        <taxon>Euteleostomi</taxon>
        <taxon>Mammalia</taxon>
        <taxon>Eutheria</taxon>
        <taxon>Euarchontoglires</taxon>
        <taxon>Primates</taxon>
        <taxon>Strepsirrhini</taxon>
        <taxon>Lorisiformes</taxon>
        <taxon>Galagidae</taxon>
        <taxon>Otolemur</taxon>
    </lineage>
</organism>
<dbReference type="InterPro" id="IPR023591">
    <property type="entry name" value="Ribosomal_uS2_flav_dom_sf"/>
</dbReference>
<keyword evidence="1" id="KW-0689">Ribosomal protein</keyword>
<feature type="region of interest" description="Disordered" evidence="3">
    <location>
        <begin position="117"/>
        <end position="179"/>
    </location>
</feature>
<dbReference type="Proteomes" id="UP000005225">
    <property type="component" value="Unassembled WGS sequence"/>
</dbReference>
<evidence type="ECO:0000256" key="1">
    <source>
        <dbReference type="ARBA" id="ARBA00022980"/>
    </source>
</evidence>
<evidence type="ECO:0000256" key="2">
    <source>
        <dbReference type="ARBA" id="ARBA00023274"/>
    </source>
</evidence>
<sequence length="198" mass="21650">AVLKFAAAIGATPIAGCFIPGTFTNHSQAAFWEPCLLVDTDPEPSHVNLPTTALCKPASLHHGGIILCSNKGAHSGLTWWRLAWEVLHVAPSPGKYPWEVLSALYFYRDTEEIEKEEQAAAEKAVPKEEFQGDWTAPAPERTATQPVVAGWSELQVPSEPRQRVPTEDRSSTPSATEDRAVSPLVWAAVWVGQLLECR</sequence>
<dbReference type="STRING" id="30611.ENSOGAP00000015803"/>
<dbReference type="Ensembl" id="ENSOGAT00000028616.1">
    <property type="protein sequence ID" value="ENSOGAP00000015803.1"/>
    <property type="gene ID" value="ENSOGAG00000024451.1"/>
</dbReference>
<evidence type="ECO:0000256" key="3">
    <source>
        <dbReference type="SAM" id="MobiDB-lite"/>
    </source>
</evidence>
<dbReference type="GO" id="GO:0015935">
    <property type="term" value="C:small ribosomal subunit"/>
    <property type="evidence" value="ECO:0007669"/>
    <property type="project" value="InterPro"/>
</dbReference>
<dbReference type="Pfam" id="PF16122">
    <property type="entry name" value="40S_SA_C"/>
    <property type="match status" value="1"/>
</dbReference>